<dbReference type="Pfam" id="PF03018">
    <property type="entry name" value="Dirigent"/>
    <property type="match status" value="1"/>
</dbReference>
<comment type="similarity">
    <text evidence="1 4">Belongs to the plant dirigent protein family.</text>
</comment>
<dbReference type="Proteomes" id="UP000585474">
    <property type="component" value="Unassembled WGS sequence"/>
</dbReference>
<comment type="subcellular location">
    <subcellularLocation>
        <location evidence="4">Secreted</location>
        <location evidence="4">Extracellular space</location>
        <location evidence="4">Apoplast</location>
    </subcellularLocation>
</comment>
<keyword evidence="6" id="KW-1185">Reference proteome</keyword>
<proteinExistence type="inferred from homology"/>
<dbReference type="InterPro" id="IPR044859">
    <property type="entry name" value="Allene_oxi_cyc_Dirigent"/>
</dbReference>
<gene>
    <name evidence="5" type="ORF">Acr_09g0010450</name>
</gene>
<evidence type="ECO:0000313" key="5">
    <source>
        <dbReference type="EMBL" id="GFY94599.1"/>
    </source>
</evidence>
<dbReference type="GO" id="GO:0048046">
    <property type="term" value="C:apoplast"/>
    <property type="evidence" value="ECO:0007669"/>
    <property type="project" value="UniProtKB-SubCell"/>
</dbReference>
<keyword evidence="4" id="KW-0052">Apoplast</keyword>
<name>A0A7J0F8T6_9ERIC</name>
<dbReference type="GO" id="GO:0009699">
    <property type="term" value="P:phenylpropanoid biosynthetic process"/>
    <property type="evidence" value="ECO:0007669"/>
    <property type="project" value="UniProtKB-ARBA"/>
</dbReference>
<dbReference type="PANTHER" id="PTHR21495">
    <property type="entry name" value="NUCLEOPORIN-RELATED"/>
    <property type="match status" value="1"/>
</dbReference>
<organism evidence="5 6">
    <name type="scientific">Actinidia rufa</name>
    <dbReference type="NCBI Taxonomy" id="165716"/>
    <lineage>
        <taxon>Eukaryota</taxon>
        <taxon>Viridiplantae</taxon>
        <taxon>Streptophyta</taxon>
        <taxon>Embryophyta</taxon>
        <taxon>Tracheophyta</taxon>
        <taxon>Spermatophyta</taxon>
        <taxon>Magnoliopsida</taxon>
        <taxon>eudicotyledons</taxon>
        <taxon>Gunneridae</taxon>
        <taxon>Pentapetalae</taxon>
        <taxon>asterids</taxon>
        <taxon>Ericales</taxon>
        <taxon>Actinidiaceae</taxon>
        <taxon>Actinidia</taxon>
    </lineage>
</organism>
<accession>A0A7J0F8T6</accession>
<protein>
    <recommendedName>
        <fullName evidence="4">Dirigent protein</fullName>
    </recommendedName>
</protein>
<evidence type="ECO:0000313" key="6">
    <source>
        <dbReference type="Proteomes" id="UP000585474"/>
    </source>
</evidence>
<evidence type="ECO:0000256" key="2">
    <source>
        <dbReference type="ARBA" id="ARBA00011738"/>
    </source>
</evidence>
<evidence type="ECO:0000256" key="1">
    <source>
        <dbReference type="ARBA" id="ARBA00010746"/>
    </source>
</evidence>
<evidence type="ECO:0000256" key="3">
    <source>
        <dbReference type="ARBA" id="ARBA00022525"/>
    </source>
</evidence>
<comment type="function">
    <text evidence="4">Dirigent proteins impart stereoselectivity on the phenoxy radical-coupling reaction, yielding optically active lignans from two molecules of coniferyl alcohol in the biosynthesis of lignans, flavonolignans, and alkaloids and thus plays a central role in plant secondary metabolism.</text>
</comment>
<comment type="subunit">
    <text evidence="2 4">Homodimer.</text>
</comment>
<sequence>MAFLVVFGVADDPKEVEEWFHKITNHHHHEQKVTKLHFYFQDLAGVTAMVVAQSNTTSTSPTYFGATLMMDNPLTVGPSQASKVIGRAQGLYGSSSMEEPCDVVAMNLIFTHGPYNGSTLTVLGHNPILHPKREMPIIGGTGVFRLARGVSLLNTYSYDFTVGNLTVEYNVIVEHY</sequence>
<evidence type="ECO:0000256" key="4">
    <source>
        <dbReference type="RuleBase" id="RU363099"/>
    </source>
</evidence>
<dbReference type="InterPro" id="IPR004265">
    <property type="entry name" value="Dirigent"/>
</dbReference>
<comment type="caution">
    <text evidence="5">The sequence shown here is derived from an EMBL/GenBank/DDBJ whole genome shotgun (WGS) entry which is preliminary data.</text>
</comment>
<dbReference type="Gene3D" id="2.40.480.10">
    <property type="entry name" value="Allene oxide cyclase-like"/>
    <property type="match status" value="1"/>
</dbReference>
<dbReference type="EMBL" id="BJWL01000009">
    <property type="protein sequence ID" value="GFY94599.1"/>
    <property type="molecule type" value="Genomic_DNA"/>
</dbReference>
<dbReference type="AlphaFoldDB" id="A0A7J0F8T6"/>
<reference evidence="5 6" key="1">
    <citation type="submission" date="2019-07" db="EMBL/GenBank/DDBJ databases">
        <title>De Novo Assembly of kiwifruit Actinidia rufa.</title>
        <authorList>
            <person name="Sugita-Konishi S."/>
            <person name="Sato K."/>
            <person name="Mori E."/>
            <person name="Abe Y."/>
            <person name="Kisaki G."/>
            <person name="Hamano K."/>
            <person name="Suezawa K."/>
            <person name="Otani M."/>
            <person name="Fukuda T."/>
            <person name="Manabe T."/>
            <person name="Gomi K."/>
            <person name="Tabuchi M."/>
            <person name="Akimitsu K."/>
            <person name="Kataoka I."/>
        </authorList>
    </citation>
    <scope>NUCLEOTIDE SEQUENCE [LARGE SCALE GENOMIC DNA]</scope>
    <source>
        <strain evidence="6">cv. Fuchu</strain>
    </source>
</reference>
<dbReference type="OrthoDB" id="1864232at2759"/>
<keyword evidence="3 4" id="KW-0964">Secreted</keyword>